<evidence type="ECO:0000313" key="4">
    <source>
        <dbReference type="EMBL" id="CUO67965.1"/>
    </source>
</evidence>
<keyword evidence="8" id="KW-1185">Reference proteome</keyword>
<dbReference type="Proteomes" id="UP001204548">
    <property type="component" value="Unassembled WGS sequence"/>
</dbReference>
<feature type="domain" description="DUF4476" evidence="3">
    <location>
        <begin position="130"/>
        <end position="220"/>
    </location>
</feature>
<dbReference type="RefSeq" id="WP_010535475.1">
    <property type="nucleotide sequence ID" value="NZ_CABMFH010000018.1"/>
</dbReference>
<name>A0A3E5G796_9BACE</name>
<evidence type="ECO:0000313" key="7">
    <source>
        <dbReference type="Proteomes" id="UP000095606"/>
    </source>
</evidence>
<evidence type="ECO:0000259" key="3">
    <source>
        <dbReference type="Pfam" id="PF14771"/>
    </source>
</evidence>
<dbReference type="EMBL" id="CZAE01000003">
    <property type="protein sequence ID" value="CUO67965.1"/>
    <property type="molecule type" value="Genomic_DNA"/>
</dbReference>
<feature type="signal peptide" evidence="2">
    <location>
        <begin position="1"/>
        <end position="19"/>
    </location>
</feature>
<evidence type="ECO:0000256" key="2">
    <source>
        <dbReference type="SAM" id="SignalP"/>
    </source>
</evidence>
<evidence type="ECO:0000313" key="8">
    <source>
        <dbReference type="Proteomes" id="UP001060104"/>
    </source>
</evidence>
<evidence type="ECO:0000313" key="6">
    <source>
        <dbReference type="EMBL" id="UVQ75156.1"/>
    </source>
</evidence>
<feature type="region of interest" description="Disordered" evidence="1">
    <location>
        <begin position="100"/>
        <end position="127"/>
    </location>
</feature>
<evidence type="ECO:0000256" key="1">
    <source>
        <dbReference type="SAM" id="MobiDB-lite"/>
    </source>
</evidence>
<dbReference type="Pfam" id="PF14771">
    <property type="entry name" value="DUF4476"/>
    <property type="match status" value="1"/>
</dbReference>
<proteinExistence type="predicted"/>
<dbReference type="Proteomes" id="UP001060104">
    <property type="component" value="Chromosome"/>
</dbReference>
<evidence type="ECO:0000313" key="5">
    <source>
        <dbReference type="EMBL" id="MCS2790788.1"/>
    </source>
</evidence>
<dbReference type="EMBL" id="JANUTS010000001">
    <property type="protein sequence ID" value="MCS2790788.1"/>
    <property type="molecule type" value="Genomic_DNA"/>
</dbReference>
<feature type="chain" id="PRO_5044593166" evidence="2">
    <location>
        <begin position="20"/>
        <end position="226"/>
    </location>
</feature>
<protein>
    <submittedName>
        <fullName evidence="5">DUF4476 domain-containing protein</fullName>
    </submittedName>
</protein>
<reference evidence="4 7" key="1">
    <citation type="submission" date="2015-09" db="EMBL/GenBank/DDBJ databases">
        <authorList>
            <consortium name="Pathogen Informatics"/>
        </authorList>
    </citation>
    <scope>NUCLEOTIDE SEQUENCE [LARGE SCALE GENOMIC DNA]</scope>
    <source>
        <strain evidence="4 7">2789STDY5834846</strain>
    </source>
</reference>
<sequence length="226" mass="25901">MRKIIISFCILLAALSLKAQSISGIRIDGGDTPILVYFGGKQMCYPTTTCFVANLKPGNYTIEVYASRSTRPGERVWKGERLYNERVYFNGNGVHDIVVEEPGDIRPGRPGRPGTGQSGHRPEHDRYDRVMSDQLFKKFLDSVKNEPFDKDRMGLITAALTNSDFTSEQCLQLVKFYTFDNERLKIMKMMYPNIVDKEAFFMVTATLTFSKNKTQMNDFIREYEGR</sequence>
<accession>A0A3E5G796</accession>
<reference evidence="5" key="2">
    <citation type="submission" date="2022-08" db="EMBL/GenBank/DDBJ databases">
        <title>Genome Sequencing of Bacteroides fragilis Group Isolates with Nanopore Technology.</title>
        <authorList>
            <person name="Tisza M.J."/>
            <person name="Smith D."/>
            <person name="Dekker J.P."/>
        </authorList>
    </citation>
    <scope>NUCLEOTIDE SEQUENCE</scope>
    <source>
        <strain evidence="5">BFG-351</strain>
        <strain evidence="6">BFG-527</strain>
    </source>
</reference>
<dbReference type="EMBL" id="CP103141">
    <property type="protein sequence ID" value="UVQ75156.1"/>
    <property type="molecule type" value="Genomic_DNA"/>
</dbReference>
<accession>A0A174H585</accession>
<gene>
    <name evidence="4" type="ORF">ERS852461_00820</name>
    <name evidence="5" type="ORF">NXW97_01890</name>
    <name evidence="6" type="ORF">NXY30_01600</name>
</gene>
<dbReference type="AlphaFoldDB" id="A0A3E5G796"/>
<organism evidence="4 7">
    <name type="scientific">Bacteroides faecis</name>
    <dbReference type="NCBI Taxonomy" id="674529"/>
    <lineage>
        <taxon>Bacteria</taxon>
        <taxon>Pseudomonadati</taxon>
        <taxon>Bacteroidota</taxon>
        <taxon>Bacteroidia</taxon>
        <taxon>Bacteroidales</taxon>
        <taxon>Bacteroidaceae</taxon>
        <taxon>Bacteroides</taxon>
    </lineage>
</organism>
<dbReference type="Proteomes" id="UP000095606">
    <property type="component" value="Unassembled WGS sequence"/>
</dbReference>
<dbReference type="InterPro" id="IPR028011">
    <property type="entry name" value="DUF4476"/>
</dbReference>
<dbReference type="GeneID" id="69587466"/>
<keyword evidence="2" id="KW-0732">Signal</keyword>